<comment type="caution">
    <text evidence="1">The sequence shown here is derived from an EMBL/GenBank/DDBJ whole genome shotgun (WGS) entry which is preliminary data.</text>
</comment>
<reference evidence="1" key="3">
    <citation type="submission" date="2020-11" db="EMBL/GenBank/DDBJ databases">
        <authorList>
            <person name="Lee S.D."/>
        </authorList>
    </citation>
    <scope>NUCLEOTIDE SEQUENCE</scope>
    <source>
        <strain evidence="1">SAP-2</strain>
    </source>
</reference>
<reference evidence="2" key="1">
    <citation type="submission" date="2016-12" db="EMBL/GenBank/DDBJ databases">
        <authorList>
            <person name="Le Fleche-Mateos A."/>
        </authorList>
    </citation>
    <scope>NUCLEOTIDE SEQUENCE</scope>
    <source>
        <strain evidence="2">213</strain>
    </source>
</reference>
<reference evidence="2 3" key="2">
    <citation type="journal article" date="2017" name="Int. J. Syst. Evol. Microbiol.">
        <title>Rouxiella badensis sp. nov. and Rouxiella silvae sp. nov. isolated from peat bog soil in Germany and emendation of the genus description.</title>
        <authorList>
            <person name="Le Fleche-Mateos A."/>
            <person name="Kugler J.H."/>
            <person name="Hansen S.H."/>
            <person name="Syldatk C."/>
            <person name="Hausmann R."/>
            <person name="Lomprez F."/>
            <person name="Vandenbogaert M."/>
            <person name="Manuguerra J.C."/>
            <person name="Grimont P.A."/>
        </authorList>
    </citation>
    <scope>NUCLEOTIDE SEQUENCE [LARGE SCALE GENOMIC DNA]</scope>
    <source>
        <strain evidence="2 3">213</strain>
    </source>
</reference>
<reference evidence="1" key="4">
    <citation type="submission" date="2022-09" db="EMBL/GenBank/DDBJ databases">
        <title>Rouxiella aceris sp. nov., isolated from tree sap and emended description of the genus Rhouxiella.</title>
        <authorList>
            <person name="Kim I.S."/>
        </authorList>
    </citation>
    <scope>NUCLEOTIDE SEQUENCE</scope>
    <source>
        <strain evidence="1">SAP-2</strain>
    </source>
</reference>
<dbReference type="Proteomes" id="UP000705283">
    <property type="component" value="Unassembled WGS sequence"/>
</dbReference>
<evidence type="ECO:0000313" key="4">
    <source>
        <dbReference type="Proteomes" id="UP000705283"/>
    </source>
</evidence>
<evidence type="ECO:0000313" key="3">
    <source>
        <dbReference type="Proteomes" id="UP000192722"/>
    </source>
</evidence>
<evidence type="ECO:0000313" key="2">
    <source>
        <dbReference type="EMBL" id="ORJ22856.1"/>
    </source>
</evidence>
<proteinExistence type="predicted"/>
<dbReference type="InterPro" id="IPR006311">
    <property type="entry name" value="TAT_signal"/>
</dbReference>
<dbReference type="PROSITE" id="PS51318">
    <property type="entry name" value="TAT"/>
    <property type="match status" value="1"/>
</dbReference>
<gene>
    <name evidence="2" type="ORF">BS639_01915</name>
    <name evidence="1" type="ORF">ITX54_18445</name>
</gene>
<dbReference type="InterPro" id="IPR027056">
    <property type="entry name" value="Gluconate_2DH_su3"/>
</dbReference>
<name>A0AA40X4R4_9GAMM</name>
<evidence type="ECO:0000313" key="1">
    <source>
        <dbReference type="EMBL" id="MBF6638651.1"/>
    </source>
</evidence>
<protein>
    <submittedName>
        <fullName evidence="1">Gluconate 2-dehydrogenase subunit 3 family protein</fullName>
    </submittedName>
</protein>
<dbReference type="Pfam" id="PF13618">
    <property type="entry name" value="Gluconate_2-dh3"/>
    <property type="match status" value="1"/>
</dbReference>
<dbReference type="Proteomes" id="UP000192722">
    <property type="component" value="Unassembled WGS sequence"/>
</dbReference>
<dbReference type="RefSeq" id="WP_084982114.1">
    <property type="nucleotide sequence ID" value="NZ_CBCSCF010000001.1"/>
</dbReference>
<dbReference type="EMBL" id="MRWD01000003">
    <property type="protein sequence ID" value="ORJ22856.1"/>
    <property type="molecule type" value="Genomic_DNA"/>
</dbReference>
<keyword evidence="3" id="KW-1185">Reference proteome</keyword>
<organism evidence="1 4">
    <name type="scientific">Rouxiella silvae</name>
    <dbReference type="NCBI Taxonomy" id="1646373"/>
    <lineage>
        <taxon>Bacteria</taxon>
        <taxon>Pseudomonadati</taxon>
        <taxon>Pseudomonadota</taxon>
        <taxon>Gammaproteobacteria</taxon>
        <taxon>Enterobacterales</taxon>
        <taxon>Yersiniaceae</taxon>
        <taxon>Rouxiella</taxon>
    </lineage>
</organism>
<dbReference type="AlphaFoldDB" id="A0AA40X4R4"/>
<dbReference type="EMBL" id="JADMKS010000008">
    <property type="protein sequence ID" value="MBF6638651.1"/>
    <property type="molecule type" value="Genomic_DNA"/>
</dbReference>
<sequence>MSKNSVNNRRDFIKNVFVAAPAIALFGSQTPYAVASQATSTQLSTPDNYTPLYFKKEEWLFISAAVDCLIPHDDNGPGALETDVPIFIDRQMFGYFGHAASWYMEGPFDPSAAPDRGYQLPLTPQQLYRLGIEETNHYCLNTYKKIFAELSTEQKCAVLAGLEKHDITSSRLPLDIFFSFLLDNTKEGYFADPIHGGNKDMQSWKMIGYPGARASYLEWVDKYNVHYPVGPVSLKGAER</sequence>
<accession>A0AA40X4R4</accession>